<keyword evidence="5" id="KW-0808">Transferase</keyword>
<evidence type="ECO:0000256" key="8">
    <source>
        <dbReference type="ARBA" id="ARBA00022777"/>
    </source>
</evidence>
<dbReference type="GO" id="GO:0005634">
    <property type="term" value="C:nucleus"/>
    <property type="evidence" value="ECO:0007669"/>
    <property type="project" value="TreeGrafter"/>
</dbReference>
<comment type="pathway">
    <text evidence="1">Pyrimidine metabolism; dTTP biosynthesis.</text>
</comment>
<dbReference type="Proteomes" id="UP000054845">
    <property type="component" value="Unassembled WGS sequence"/>
</dbReference>
<evidence type="ECO:0000256" key="6">
    <source>
        <dbReference type="ARBA" id="ARBA00022727"/>
    </source>
</evidence>
<keyword evidence="9" id="KW-0067">ATP-binding</keyword>
<organism evidence="12 13">
    <name type="scientific">Ceraceosorus bombacis</name>
    <dbReference type="NCBI Taxonomy" id="401625"/>
    <lineage>
        <taxon>Eukaryota</taxon>
        <taxon>Fungi</taxon>
        <taxon>Dikarya</taxon>
        <taxon>Basidiomycota</taxon>
        <taxon>Ustilaginomycotina</taxon>
        <taxon>Exobasidiomycetes</taxon>
        <taxon>Ceraceosorales</taxon>
        <taxon>Ceraceosoraceae</taxon>
        <taxon>Ceraceosorus</taxon>
    </lineage>
</organism>
<evidence type="ECO:0000256" key="4">
    <source>
        <dbReference type="ARBA" id="ARBA00017144"/>
    </source>
</evidence>
<keyword evidence="8 12" id="KW-0418">Kinase</keyword>
<dbReference type="Gene3D" id="3.40.50.300">
    <property type="entry name" value="P-loop containing nucleotide triphosphate hydrolases"/>
    <property type="match status" value="1"/>
</dbReference>
<reference evidence="12 13" key="1">
    <citation type="submission" date="2014-09" db="EMBL/GenBank/DDBJ databases">
        <authorList>
            <person name="Magalhaes I.L.F."/>
            <person name="Oliveira U."/>
            <person name="Santos F.R."/>
            <person name="Vidigal T.H.D.A."/>
            <person name="Brescovit A.D."/>
            <person name="Santos A.J."/>
        </authorList>
    </citation>
    <scope>NUCLEOTIDE SEQUENCE [LARGE SCALE GENOMIC DNA]</scope>
</reference>
<dbReference type="AlphaFoldDB" id="A0A0P1BA57"/>
<keyword evidence="6" id="KW-0545">Nucleotide biosynthesis</keyword>
<dbReference type="OrthoDB" id="425602at2759"/>
<dbReference type="Pfam" id="PF02223">
    <property type="entry name" value="Thymidylate_kin"/>
    <property type="match status" value="1"/>
</dbReference>
<keyword evidence="13" id="KW-1185">Reference proteome</keyword>
<dbReference type="STRING" id="401625.A0A0P1BA57"/>
<dbReference type="EC" id="2.7.4.9" evidence="3"/>
<accession>A0A0P1BA57</accession>
<dbReference type="SUPFAM" id="SSF52540">
    <property type="entry name" value="P-loop containing nucleoside triphosphate hydrolases"/>
    <property type="match status" value="1"/>
</dbReference>
<feature type="compositionally biased region" description="Polar residues" evidence="10">
    <location>
        <begin position="67"/>
        <end position="76"/>
    </location>
</feature>
<name>A0A0P1BA57_9BASI</name>
<dbReference type="InterPro" id="IPR039430">
    <property type="entry name" value="Thymidylate_kin-like_dom"/>
</dbReference>
<evidence type="ECO:0000256" key="7">
    <source>
        <dbReference type="ARBA" id="ARBA00022741"/>
    </source>
</evidence>
<feature type="region of interest" description="Disordered" evidence="10">
    <location>
        <begin position="226"/>
        <end position="266"/>
    </location>
</feature>
<feature type="region of interest" description="Disordered" evidence="10">
    <location>
        <begin position="284"/>
        <end position="333"/>
    </location>
</feature>
<feature type="compositionally biased region" description="Polar residues" evidence="10">
    <location>
        <begin position="284"/>
        <end position="293"/>
    </location>
</feature>
<evidence type="ECO:0000259" key="11">
    <source>
        <dbReference type="Pfam" id="PF02223"/>
    </source>
</evidence>
<evidence type="ECO:0000256" key="9">
    <source>
        <dbReference type="ARBA" id="ARBA00022840"/>
    </source>
</evidence>
<feature type="compositionally biased region" description="Polar residues" evidence="10">
    <location>
        <begin position="1"/>
        <end position="10"/>
    </location>
</feature>
<dbReference type="GO" id="GO:0004798">
    <property type="term" value="F:dTMP kinase activity"/>
    <property type="evidence" value="ECO:0007669"/>
    <property type="project" value="UniProtKB-EC"/>
</dbReference>
<dbReference type="InterPro" id="IPR018094">
    <property type="entry name" value="Thymidylate_kinase"/>
</dbReference>
<dbReference type="HAMAP" id="MF_00165">
    <property type="entry name" value="Thymidylate_kinase"/>
    <property type="match status" value="1"/>
</dbReference>
<dbReference type="GO" id="GO:0006233">
    <property type="term" value="P:dTDP biosynthetic process"/>
    <property type="evidence" value="ECO:0007669"/>
    <property type="project" value="InterPro"/>
</dbReference>
<dbReference type="GO" id="GO:0005524">
    <property type="term" value="F:ATP binding"/>
    <property type="evidence" value="ECO:0007669"/>
    <property type="project" value="UniProtKB-KW"/>
</dbReference>
<dbReference type="PANTHER" id="PTHR10344">
    <property type="entry name" value="THYMIDYLATE KINASE"/>
    <property type="match status" value="1"/>
</dbReference>
<feature type="region of interest" description="Disordered" evidence="10">
    <location>
        <begin position="1"/>
        <end position="172"/>
    </location>
</feature>
<evidence type="ECO:0000256" key="3">
    <source>
        <dbReference type="ARBA" id="ARBA00012980"/>
    </source>
</evidence>
<evidence type="ECO:0000313" key="12">
    <source>
        <dbReference type="EMBL" id="CEH11919.1"/>
    </source>
</evidence>
<evidence type="ECO:0000256" key="1">
    <source>
        <dbReference type="ARBA" id="ARBA00004992"/>
    </source>
</evidence>
<dbReference type="PANTHER" id="PTHR10344:SF1">
    <property type="entry name" value="THYMIDYLATE KINASE"/>
    <property type="match status" value="1"/>
</dbReference>
<keyword evidence="7" id="KW-0547">Nucleotide-binding</keyword>
<sequence>MSNVSSSSGEQALGGGADSGSGVAQEQERAEHQDAVGDSRLQKHPDGDASSPERSRERERFDRRGTINANFRNSSAHDAPLSDGTPLGSEAGAGDADRDERAYVGHYGEGGAPVAGVPPELDPRTSKFRPPSPAASVFSVAVQAPGSPKPEVLDSEAVHPFSSGSVEDAEPLSPAFELAPNIALPTVTSSNNSVHALGQGTSSIPAAALPGQNLLRRSSLATSASISGATAGSNSRPVSPIPSLGISPPGTPSFPPGPGGHVGLGGLNLRNRSALGALVSQAPSEYGSASSEGGQDAPLGSSGTGGGAESASRAVSIGTPVHSSSVHAGMGGRDEASIEALRMREREIAGGEVGVGGLHASHRPIFNPGLAALRDGNVNARRAGSTVATVGSASPAPSLGGVSEPPDATDDAPSRRNSNESMRSAETLASFRPPSRGAVSASSDGGLARGGAARKEEAKQVDDSKRGALIVVEGLDRAGKSTQVERLVKALDARLVKFPDRTTPIGRMLDSYLTQKSELDDRAVHLLFSANRWELAPSIRQDLEAGKTVICDRYAFSGIAYSTAKGLPFDWCLAPEATLPAPDLTIFLTISPSVAAERGGYGAERYEDREMQLKVKSVFEDVEDRVGDWMTVDADRSVEEVWKDVEKAAKNAVGLVTGPVRGLFD</sequence>
<evidence type="ECO:0000256" key="2">
    <source>
        <dbReference type="ARBA" id="ARBA00009776"/>
    </source>
</evidence>
<dbReference type="InterPro" id="IPR018095">
    <property type="entry name" value="Thymidylate_kin_CS"/>
</dbReference>
<evidence type="ECO:0000313" key="13">
    <source>
        <dbReference type="Proteomes" id="UP000054845"/>
    </source>
</evidence>
<dbReference type="GO" id="GO:0005829">
    <property type="term" value="C:cytosol"/>
    <property type="evidence" value="ECO:0007669"/>
    <property type="project" value="TreeGrafter"/>
</dbReference>
<feature type="compositionally biased region" description="Pro residues" evidence="10">
    <location>
        <begin position="249"/>
        <end position="258"/>
    </location>
</feature>
<dbReference type="GO" id="GO:0006227">
    <property type="term" value="P:dUDP biosynthetic process"/>
    <property type="evidence" value="ECO:0007669"/>
    <property type="project" value="TreeGrafter"/>
</dbReference>
<evidence type="ECO:0000256" key="10">
    <source>
        <dbReference type="SAM" id="MobiDB-lite"/>
    </source>
</evidence>
<feature type="compositionally biased region" description="Basic and acidic residues" evidence="10">
    <location>
        <begin position="26"/>
        <end position="65"/>
    </location>
</feature>
<dbReference type="GO" id="GO:0006235">
    <property type="term" value="P:dTTP biosynthetic process"/>
    <property type="evidence" value="ECO:0007669"/>
    <property type="project" value="TreeGrafter"/>
</dbReference>
<feature type="compositionally biased region" description="Low complexity" evidence="10">
    <location>
        <begin position="226"/>
        <end position="248"/>
    </location>
</feature>
<dbReference type="FunFam" id="3.40.50.300:FF:000679">
    <property type="entry name" value="Thymidylate kinase"/>
    <property type="match status" value="1"/>
</dbReference>
<dbReference type="EMBL" id="CCYA01000065">
    <property type="protein sequence ID" value="CEH11919.1"/>
    <property type="molecule type" value="Genomic_DNA"/>
</dbReference>
<proteinExistence type="inferred from homology"/>
<comment type="similarity">
    <text evidence="2">Belongs to the thymidylate kinase family.</text>
</comment>
<dbReference type="PROSITE" id="PS01331">
    <property type="entry name" value="THYMIDYLATE_KINASE"/>
    <property type="match status" value="1"/>
</dbReference>
<dbReference type="CDD" id="cd01672">
    <property type="entry name" value="TMPK"/>
    <property type="match status" value="1"/>
</dbReference>
<evidence type="ECO:0000256" key="5">
    <source>
        <dbReference type="ARBA" id="ARBA00022679"/>
    </source>
</evidence>
<feature type="domain" description="Thymidylate kinase-like" evidence="11">
    <location>
        <begin position="472"/>
        <end position="644"/>
    </location>
</feature>
<dbReference type="InterPro" id="IPR027417">
    <property type="entry name" value="P-loop_NTPase"/>
</dbReference>
<dbReference type="GO" id="GO:0004550">
    <property type="term" value="F:nucleoside diphosphate kinase activity"/>
    <property type="evidence" value="ECO:0007669"/>
    <property type="project" value="TreeGrafter"/>
</dbReference>
<dbReference type="NCBIfam" id="TIGR00041">
    <property type="entry name" value="DTMP_kinase"/>
    <property type="match status" value="1"/>
</dbReference>
<feature type="region of interest" description="Disordered" evidence="10">
    <location>
        <begin position="384"/>
        <end position="460"/>
    </location>
</feature>
<protein>
    <recommendedName>
        <fullName evidence="4">Thymidylate kinase</fullName>
        <ecNumber evidence="3">2.7.4.9</ecNumber>
    </recommendedName>
</protein>